<evidence type="ECO:0000256" key="6">
    <source>
        <dbReference type="ARBA" id="ARBA00023136"/>
    </source>
</evidence>
<feature type="domain" description="ABC transmembrane type-1" evidence="8">
    <location>
        <begin position="59"/>
        <end position="239"/>
    </location>
</feature>
<dbReference type="PROSITE" id="PS50928">
    <property type="entry name" value="ABC_TM1"/>
    <property type="match status" value="1"/>
</dbReference>
<keyword evidence="6 7" id="KW-0472">Membrane</keyword>
<keyword evidence="5 7" id="KW-1133">Transmembrane helix</keyword>
<dbReference type="CDD" id="cd06261">
    <property type="entry name" value="TM_PBP2"/>
    <property type="match status" value="1"/>
</dbReference>
<dbReference type="Pfam" id="PF00528">
    <property type="entry name" value="BPD_transp_1"/>
    <property type="match status" value="1"/>
</dbReference>
<evidence type="ECO:0000313" key="9">
    <source>
        <dbReference type="EMBL" id="NIZ70045.1"/>
    </source>
</evidence>
<evidence type="ECO:0000256" key="4">
    <source>
        <dbReference type="ARBA" id="ARBA00022692"/>
    </source>
</evidence>
<dbReference type="InterPro" id="IPR000515">
    <property type="entry name" value="MetI-like"/>
</dbReference>
<name>A0A968GLL3_9SPIO</name>
<keyword evidence="10" id="KW-1185">Reference proteome</keyword>
<dbReference type="GO" id="GO:0005886">
    <property type="term" value="C:plasma membrane"/>
    <property type="evidence" value="ECO:0007669"/>
    <property type="project" value="UniProtKB-SubCell"/>
</dbReference>
<dbReference type="PANTHER" id="PTHR30151:SF20">
    <property type="entry name" value="ABC TRANSPORTER PERMEASE PROTEIN HI_0355-RELATED"/>
    <property type="match status" value="1"/>
</dbReference>
<feature type="transmembrane region" description="Helical" evidence="7">
    <location>
        <begin position="63"/>
        <end position="84"/>
    </location>
</feature>
<comment type="caution">
    <text evidence="9">The sequence shown here is derived from an EMBL/GenBank/DDBJ whole genome shotgun (WGS) entry which is preliminary data.</text>
</comment>
<dbReference type="EMBL" id="JAATLM010000001">
    <property type="protein sequence ID" value="NIZ70045.1"/>
    <property type="molecule type" value="Genomic_DNA"/>
</dbReference>
<evidence type="ECO:0000259" key="8">
    <source>
        <dbReference type="PROSITE" id="PS50928"/>
    </source>
</evidence>
<evidence type="ECO:0000256" key="1">
    <source>
        <dbReference type="ARBA" id="ARBA00004651"/>
    </source>
</evidence>
<evidence type="ECO:0000256" key="3">
    <source>
        <dbReference type="ARBA" id="ARBA00022475"/>
    </source>
</evidence>
<comment type="similarity">
    <text evidence="7">Belongs to the binding-protein-dependent transport system permease family.</text>
</comment>
<dbReference type="GO" id="GO:0055085">
    <property type="term" value="P:transmembrane transport"/>
    <property type="evidence" value="ECO:0007669"/>
    <property type="project" value="InterPro"/>
</dbReference>
<evidence type="ECO:0000256" key="2">
    <source>
        <dbReference type="ARBA" id="ARBA00022448"/>
    </source>
</evidence>
<dbReference type="AlphaFoldDB" id="A0A968GLL3"/>
<evidence type="ECO:0000256" key="7">
    <source>
        <dbReference type="RuleBase" id="RU363032"/>
    </source>
</evidence>
<dbReference type="Proteomes" id="UP000778951">
    <property type="component" value="Unassembled WGS sequence"/>
</dbReference>
<keyword evidence="3" id="KW-1003">Cell membrane</keyword>
<protein>
    <submittedName>
        <fullName evidence="9">ABC transporter permease subunit</fullName>
    </submittedName>
</protein>
<keyword evidence="2 7" id="KW-0813">Transport</keyword>
<dbReference type="InterPro" id="IPR035906">
    <property type="entry name" value="MetI-like_sf"/>
</dbReference>
<feature type="transmembrane region" description="Helical" evidence="7">
    <location>
        <begin position="125"/>
        <end position="145"/>
    </location>
</feature>
<comment type="subcellular location">
    <subcellularLocation>
        <location evidence="1 7">Cell membrane</location>
        <topology evidence="1 7">Multi-pass membrane protein</topology>
    </subcellularLocation>
</comment>
<proteinExistence type="inferred from homology"/>
<feature type="transmembrane region" description="Helical" evidence="7">
    <location>
        <begin position="171"/>
        <end position="198"/>
    </location>
</feature>
<feature type="transmembrane region" description="Helical" evidence="7">
    <location>
        <begin position="96"/>
        <end position="119"/>
    </location>
</feature>
<accession>A0A968GLL3</accession>
<reference evidence="9" key="1">
    <citation type="submission" date="2020-03" db="EMBL/GenBank/DDBJ databases">
        <title>Spirochaetal bacteria isolated from arthropods constitute a novel genus Entomospira genus novum within the order Spirochaetales.</title>
        <authorList>
            <person name="Grana-Miraglia L."/>
            <person name="Sikutova S."/>
            <person name="Fingerle V."/>
            <person name="Sing A."/>
            <person name="Castillo-Ramirez S."/>
            <person name="Margos G."/>
            <person name="Rudolf I."/>
        </authorList>
    </citation>
    <scope>NUCLEOTIDE SEQUENCE</scope>
    <source>
        <strain evidence="9">BR149</strain>
    </source>
</reference>
<evidence type="ECO:0000256" key="5">
    <source>
        <dbReference type="ARBA" id="ARBA00022989"/>
    </source>
</evidence>
<keyword evidence="4 7" id="KW-0812">Transmembrane</keyword>
<dbReference type="PANTHER" id="PTHR30151">
    <property type="entry name" value="ALKANE SULFONATE ABC TRANSPORTER-RELATED, MEMBRANE SUBUNIT"/>
    <property type="match status" value="1"/>
</dbReference>
<organism evidence="9 10">
    <name type="scientific">Entomospira culicis</name>
    <dbReference type="NCBI Taxonomy" id="2719989"/>
    <lineage>
        <taxon>Bacteria</taxon>
        <taxon>Pseudomonadati</taxon>
        <taxon>Spirochaetota</taxon>
        <taxon>Spirochaetia</taxon>
        <taxon>Spirochaetales</taxon>
        <taxon>Spirochaetaceae</taxon>
        <taxon>Entomospira</taxon>
    </lineage>
</organism>
<dbReference type="Gene3D" id="1.10.3720.10">
    <property type="entry name" value="MetI-like"/>
    <property type="match status" value="1"/>
</dbReference>
<dbReference type="RefSeq" id="WP_167696116.1">
    <property type="nucleotide sequence ID" value="NZ_CP118181.1"/>
</dbReference>
<evidence type="ECO:0000313" key="10">
    <source>
        <dbReference type="Proteomes" id="UP000778951"/>
    </source>
</evidence>
<gene>
    <name evidence="9" type="ORF">HCT48_07480</name>
</gene>
<dbReference type="SUPFAM" id="SSF161098">
    <property type="entry name" value="MetI-like"/>
    <property type="match status" value="1"/>
</dbReference>
<feature type="transmembrane region" description="Helical" evidence="7">
    <location>
        <begin position="218"/>
        <end position="239"/>
    </location>
</feature>
<sequence>MRIKEIRLSIAIALFYLAWLVLWQLFADDYFTLWVRIFPKPSTIVASMVRHRELLWLGTVETLYQAVIGLFLGAVVAFVLAIVLEPLPWLARLLYPLLYAWQASPPIATTTLVLLLLGFGTTSKLVIVVLVTFFPIYVGFSQALAKSDREVEALLRSYGASRWQIFRMARWPMAMVGFFSGVRVSATYLISVVITAQWLGGQDGLGNTLLRSRKSYDYALMMATIALSIGLSLLIIFISSQLEQRVMRRYHLIDKEERT</sequence>